<organism evidence="2">
    <name type="scientific">marine sediment metagenome</name>
    <dbReference type="NCBI Taxonomy" id="412755"/>
    <lineage>
        <taxon>unclassified sequences</taxon>
        <taxon>metagenomes</taxon>
        <taxon>ecological metagenomes</taxon>
    </lineage>
</organism>
<feature type="region of interest" description="Disordered" evidence="1">
    <location>
        <begin position="67"/>
        <end position="98"/>
    </location>
</feature>
<name>A0A0F9EFR3_9ZZZZ</name>
<dbReference type="Pfam" id="PF12083">
    <property type="entry name" value="DUF3560"/>
    <property type="match status" value="1"/>
</dbReference>
<gene>
    <name evidence="2" type="ORF">LCGC14_2431470</name>
</gene>
<evidence type="ECO:0008006" key="3">
    <source>
        <dbReference type="Google" id="ProtNLM"/>
    </source>
</evidence>
<evidence type="ECO:0000256" key="1">
    <source>
        <dbReference type="SAM" id="MobiDB-lite"/>
    </source>
</evidence>
<dbReference type="EMBL" id="LAZR01037195">
    <property type="protein sequence ID" value="KKL22828.1"/>
    <property type="molecule type" value="Genomic_DNA"/>
</dbReference>
<feature type="compositionally biased region" description="Basic and acidic residues" evidence="1">
    <location>
        <begin position="73"/>
        <end position="97"/>
    </location>
</feature>
<dbReference type="InterPro" id="IPR021944">
    <property type="entry name" value="DUF3560"/>
</dbReference>
<evidence type="ECO:0000313" key="2">
    <source>
        <dbReference type="EMBL" id="KKL22828.1"/>
    </source>
</evidence>
<comment type="caution">
    <text evidence="2">The sequence shown here is derived from an EMBL/GenBank/DDBJ whole genome shotgun (WGS) entry which is preliminary data.</text>
</comment>
<protein>
    <recommendedName>
        <fullName evidence="3">DUF3560 domain-containing protein</fullName>
    </recommendedName>
</protein>
<dbReference type="AlphaFoldDB" id="A0A0F9EFR3"/>
<reference evidence="2" key="1">
    <citation type="journal article" date="2015" name="Nature">
        <title>Complex archaea that bridge the gap between prokaryotes and eukaryotes.</title>
        <authorList>
            <person name="Spang A."/>
            <person name="Saw J.H."/>
            <person name="Jorgensen S.L."/>
            <person name="Zaremba-Niedzwiedzka K."/>
            <person name="Martijn J."/>
            <person name="Lind A.E."/>
            <person name="van Eijk R."/>
            <person name="Schleper C."/>
            <person name="Guy L."/>
            <person name="Ettema T.J."/>
        </authorList>
    </citation>
    <scope>NUCLEOTIDE SEQUENCE</scope>
</reference>
<accession>A0A0F9EFR3</accession>
<sequence>MNMDATYSPEDNKLRLYAATRLDPELYERVKAAGYRWAPKQELFVAPRWTPEAEDLALELASEIGDEGTSLADRAEERAERFDGYSEKRGNEAEQARESVASIADNIPLGQPILVGHHSEKRARRDAQKIENGMRKAVNLWKTSKYWTARAAGVQRHADYKALPNVRRRRIKTLEAERRKYQRNVDADAKPLALWATTPDSAAVAFAKRYG</sequence>
<proteinExistence type="predicted"/>
<feature type="non-terminal residue" evidence="2">
    <location>
        <position position="211"/>
    </location>
</feature>